<dbReference type="Proteomes" id="UP000027138">
    <property type="component" value="Unassembled WGS sequence"/>
</dbReference>
<organism evidence="1 2">
    <name type="scientific">Jatropha curcas</name>
    <name type="common">Barbados nut</name>
    <dbReference type="NCBI Taxonomy" id="180498"/>
    <lineage>
        <taxon>Eukaryota</taxon>
        <taxon>Viridiplantae</taxon>
        <taxon>Streptophyta</taxon>
        <taxon>Embryophyta</taxon>
        <taxon>Tracheophyta</taxon>
        <taxon>Spermatophyta</taxon>
        <taxon>Magnoliopsida</taxon>
        <taxon>eudicotyledons</taxon>
        <taxon>Gunneridae</taxon>
        <taxon>Pentapetalae</taxon>
        <taxon>rosids</taxon>
        <taxon>fabids</taxon>
        <taxon>Malpighiales</taxon>
        <taxon>Euphorbiaceae</taxon>
        <taxon>Crotonoideae</taxon>
        <taxon>Jatropheae</taxon>
        <taxon>Jatropha</taxon>
    </lineage>
</organism>
<evidence type="ECO:0000313" key="2">
    <source>
        <dbReference type="Proteomes" id="UP000027138"/>
    </source>
</evidence>
<dbReference type="AlphaFoldDB" id="A0A067KC52"/>
<keyword evidence="2" id="KW-1185">Reference proteome</keyword>
<proteinExistence type="predicted"/>
<dbReference type="EMBL" id="KK914730">
    <property type="protein sequence ID" value="KDP29820.1"/>
    <property type="molecule type" value="Genomic_DNA"/>
</dbReference>
<sequence length="56" mass="6080">MLLRLASTPRAGTFGLEVVPNKPSYHSTQEIAEGSESLFDTCTLEQVEVGPMTARL</sequence>
<reference evidence="1 2" key="1">
    <citation type="journal article" date="2014" name="PLoS ONE">
        <title>Global Analysis of Gene Expression Profiles in Physic Nut (Jatropha curcas L.) Seedlings Exposed to Salt Stress.</title>
        <authorList>
            <person name="Zhang L."/>
            <person name="Zhang C."/>
            <person name="Wu P."/>
            <person name="Chen Y."/>
            <person name="Li M."/>
            <person name="Jiang H."/>
            <person name="Wu G."/>
        </authorList>
    </citation>
    <scope>NUCLEOTIDE SEQUENCE [LARGE SCALE GENOMIC DNA]</scope>
    <source>
        <strain evidence="2">cv. GZQX0401</strain>
        <tissue evidence="1">Young leaves</tissue>
    </source>
</reference>
<protein>
    <submittedName>
        <fullName evidence="1">Uncharacterized protein</fullName>
    </submittedName>
</protein>
<accession>A0A067KC52</accession>
<gene>
    <name evidence="1" type="ORF">JCGZ_19159</name>
</gene>
<evidence type="ECO:0000313" key="1">
    <source>
        <dbReference type="EMBL" id="KDP29820.1"/>
    </source>
</evidence>
<name>A0A067KC52_JATCU</name>